<name>A0ABD0JMB8_9CAEN</name>
<evidence type="ECO:0000313" key="1">
    <source>
        <dbReference type="EMBL" id="KAK7475931.1"/>
    </source>
</evidence>
<dbReference type="Proteomes" id="UP001519460">
    <property type="component" value="Unassembled WGS sequence"/>
</dbReference>
<gene>
    <name evidence="1" type="ORF">BaRGS_00032820</name>
</gene>
<proteinExistence type="predicted"/>
<sequence>MTRKPSRAEFVCSDREAGSNDSLGAHRQLSEHFNKSQTFHCNLFQFDCKLHDKPEHETVADDTMLRQLISRRHERDWPVLPAFVSSLAILPKWRHVQQFLEVYIILLKREMQKNQTVRVKTLQQIVQTAGSVVRGASSGSRTPAMAQSGKCLLHMRNILGGAEHVGGVIAAQVW</sequence>
<dbReference type="AlphaFoldDB" id="A0ABD0JMB8"/>
<organism evidence="1 2">
    <name type="scientific">Batillaria attramentaria</name>
    <dbReference type="NCBI Taxonomy" id="370345"/>
    <lineage>
        <taxon>Eukaryota</taxon>
        <taxon>Metazoa</taxon>
        <taxon>Spiralia</taxon>
        <taxon>Lophotrochozoa</taxon>
        <taxon>Mollusca</taxon>
        <taxon>Gastropoda</taxon>
        <taxon>Caenogastropoda</taxon>
        <taxon>Sorbeoconcha</taxon>
        <taxon>Cerithioidea</taxon>
        <taxon>Batillariidae</taxon>
        <taxon>Batillaria</taxon>
    </lineage>
</organism>
<accession>A0ABD0JMB8</accession>
<keyword evidence="2" id="KW-1185">Reference proteome</keyword>
<comment type="caution">
    <text evidence="1">The sequence shown here is derived from an EMBL/GenBank/DDBJ whole genome shotgun (WGS) entry which is preliminary data.</text>
</comment>
<evidence type="ECO:0000313" key="2">
    <source>
        <dbReference type="Proteomes" id="UP001519460"/>
    </source>
</evidence>
<protein>
    <submittedName>
        <fullName evidence="1">Uncharacterized protein</fullName>
    </submittedName>
</protein>
<dbReference type="EMBL" id="JACVVK020000390">
    <property type="protein sequence ID" value="KAK7475931.1"/>
    <property type="molecule type" value="Genomic_DNA"/>
</dbReference>
<reference evidence="1 2" key="1">
    <citation type="journal article" date="2023" name="Sci. Data">
        <title>Genome assembly of the Korean intertidal mud-creeper Batillaria attramentaria.</title>
        <authorList>
            <person name="Patra A.K."/>
            <person name="Ho P.T."/>
            <person name="Jun S."/>
            <person name="Lee S.J."/>
            <person name="Kim Y."/>
            <person name="Won Y.J."/>
        </authorList>
    </citation>
    <scope>NUCLEOTIDE SEQUENCE [LARGE SCALE GENOMIC DNA]</scope>
    <source>
        <strain evidence="1">Wonlab-2016</strain>
    </source>
</reference>